<protein>
    <submittedName>
        <fullName evidence="3">FecR domain-containing protein</fullName>
    </submittedName>
</protein>
<feature type="chain" id="PRO_5037863452" evidence="1">
    <location>
        <begin position="21"/>
        <end position="203"/>
    </location>
</feature>
<gene>
    <name evidence="3" type="ORF">I7X39_19870</name>
</gene>
<dbReference type="AlphaFoldDB" id="A0A931JA23"/>
<dbReference type="Proteomes" id="UP000613266">
    <property type="component" value="Unassembled WGS sequence"/>
</dbReference>
<keyword evidence="4" id="KW-1185">Reference proteome</keyword>
<dbReference type="InterPro" id="IPR006860">
    <property type="entry name" value="FecR"/>
</dbReference>
<dbReference type="EMBL" id="JAEDAK010000018">
    <property type="protein sequence ID" value="MBH9579157.1"/>
    <property type="molecule type" value="Genomic_DNA"/>
</dbReference>
<comment type="caution">
    <text evidence="3">The sequence shown here is derived from an EMBL/GenBank/DDBJ whole genome shotgun (WGS) entry which is preliminary data.</text>
</comment>
<dbReference type="Pfam" id="PF04773">
    <property type="entry name" value="FecR"/>
    <property type="match status" value="1"/>
</dbReference>
<evidence type="ECO:0000313" key="3">
    <source>
        <dbReference type="EMBL" id="MBH9579157.1"/>
    </source>
</evidence>
<keyword evidence="1" id="KW-0732">Signal</keyword>
<reference evidence="3" key="1">
    <citation type="submission" date="2020-12" db="EMBL/GenBank/DDBJ databases">
        <title>The genome sequence of Inhella sp. 1Y17.</title>
        <authorList>
            <person name="Liu Y."/>
        </authorList>
    </citation>
    <scope>NUCLEOTIDE SEQUENCE</scope>
    <source>
        <strain evidence="3">1Y17</strain>
    </source>
</reference>
<dbReference type="RefSeq" id="WP_198112925.1">
    <property type="nucleotide sequence ID" value="NZ_JAEDAK010000018.1"/>
</dbReference>
<dbReference type="Gene3D" id="2.60.120.1440">
    <property type="match status" value="1"/>
</dbReference>
<feature type="domain" description="FecR protein" evidence="2">
    <location>
        <begin position="50"/>
        <end position="147"/>
    </location>
</feature>
<evidence type="ECO:0000259" key="2">
    <source>
        <dbReference type="Pfam" id="PF04773"/>
    </source>
</evidence>
<name>A0A931JA23_9BURK</name>
<accession>A0A931JA23</accession>
<evidence type="ECO:0000313" key="4">
    <source>
        <dbReference type="Proteomes" id="UP000613266"/>
    </source>
</evidence>
<proteinExistence type="predicted"/>
<dbReference type="PANTHER" id="PTHR38731">
    <property type="entry name" value="LIPL45-RELATED LIPOPROTEIN-RELATED"/>
    <property type="match status" value="1"/>
</dbReference>
<evidence type="ECO:0000256" key="1">
    <source>
        <dbReference type="SAM" id="SignalP"/>
    </source>
</evidence>
<organism evidence="3 4">
    <name type="scientific">Inhella proteolytica</name>
    <dbReference type="NCBI Taxonomy" id="2795029"/>
    <lineage>
        <taxon>Bacteria</taxon>
        <taxon>Pseudomonadati</taxon>
        <taxon>Pseudomonadota</taxon>
        <taxon>Betaproteobacteria</taxon>
        <taxon>Burkholderiales</taxon>
        <taxon>Sphaerotilaceae</taxon>
        <taxon>Inhella</taxon>
    </lineage>
</organism>
<sequence length="203" mass="20875">MTYRSLWVLGLGLAAAASQAAPVCEVAALIGEARSGSAVLKAGSGLNVGDELQTGAKSRVRLRCVDGSSLVLAENSQLRIESFSAEGSERKDARFFLRLGLVGQKVSAGGAWTLRTPSAVTAVRGTEFAVEVPSEDKTAVLMQSGSVDVQPARPQTRSITAALPLIALAGLMGTDCVAGKGCSAAAAWSETRIKATLDRLSGV</sequence>
<feature type="signal peptide" evidence="1">
    <location>
        <begin position="1"/>
        <end position="20"/>
    </location>
</feature>